<keyword evidence="1" id="KW-0732">Signal</keyword>
<feature type="chain" id="PRO_5036746721" evidence="1">
    <location>
        <begin position="19"/>
        <end position="143"/>
    </location>
</feature>
<dbReference type="Proteomes" id="UP000887578">
    <property type="component" value="Unplaced"/>
</dbReference>
<evidence type="ECO:0000256" key="1">
    <source>
        <dbReference type="SAM" id="SignalP"/>
    </source>
</evidence>
<feature type="signal peptide" evidence="1">
    <location>
        <begin position="1"/>
        <end position="18"/>
    </location>
</feature>
<keyword evidence="2" id="KW-1185">Reference proteome</keyword>
<evidence type="ECO:0000313" key="2">
    <source>
        <dbReference type="Proteomes" id="UP000887578"/>
    </source>
</evidence>
<dbReference type="WBParaSite" id="PDA_v2.g8380.t1">
    <property type="protein sequence ID" value="PDA_v2.g8380.t1"/>
    <property type="gene ID" value="PDA_v2.g8380"/>
</dbReference>
<reference evidence="3" key="1">
    <citation type="submission" date="2022-11" db="UniProtKB">
        <authorList>
            <consortium name="WormBaseParasite"/>
        </authorList>
    </citation>
    <scope>IDENTIFICATION</scope>
</reference>
<evidence type="ECO:0000313" key="3">
    <source>
        <dbReference type="WBParaSite" id="PDA_v2.g8380.t1"/>
    </source>
</evidence>
<dbReference type="AlphaFoldDB" id="A0A914QWD8"/>
<name>A0A914QWD8_9BILA</name>
<sequence>MFFFVTSLFFALPFIAFGREYTTFEPGDYVFNGEVACGDNPPIRENAYVRLMENEPADEFGIARIQDGKFTLKTNKSMTDPSTPKWQLYLEFHNTCDPISPDVSFPAVESSFLKPDKANTGYAVGYTFRHSSSDGWHVDINAV</sequence>
<organism evidence="2 3">
    <name type="scientific">Panagrolaimus davidi</name>
    <dbReference type="NCBI Taxonomy" id="227884"/>
    <lineage>
        <taxon>Eukaryota</taxon>
        <taxon>Metazoa</taxon>
        <taxon>Ecdysozoa</taxon>
        <taxon>Nematoda</taxon>
        <taxon>Chromadorea</taxon>
        <taxon>Rhabditida</taxon>
        <taxon>Tylenchina</taxon>
        <taxon>Panagrolaimomorpha</taxon>
        <taxon>Panagrolaimoidea</taxon>
        <taxon>Panagrolaimidae</taxon>
        <taxon>Panagrolaimus</taxon>
    </lineage>
</organism>
<protein>
    <submittedName>
        <fullName evidence="3">Uncharacterized protein</fullName>
    </submittedName>
</protein>
<accession>A0A914QWD8</accession>
<proteinExistence type="predicted"/>